<comment type="caution">
    <text evidence="1">The sequence shown here is derived from an EMBL/GenBank/DDBJ whole genome shotgun (WGS) entry which is preliminary data.</text>
</comment>
<dbReference type="InterPro" id="IPR024747">
    <property type="entry name" value="Pyridox_Oxase-rel"/>
</dbReference>
<dbReference type="Proteomes" id="UP000236047">
    <property type="component" value="Unassembled WGS sequence"/>
</dbReference>
<keyword evidence="2" id="KW-1185">Reference proteome</keyword>
<dbReference type="EMBL" id="LJSN01000002">
    <property type="protein sequence ID" value="PNE40424.1"/>
    <property type="molecule type" value="Genomic_DNA"/>
</dbReference>
<dbReference type="SUPFAM" id="SSF50475">
    <property type="entry name" value="FMN-binding split barrel"/>
    <property type="match status" value="1"/>
</dbReference>
<protein>
    <submittedName>
        <fullName evidence="1">Pyridoxamine 5'-phosphate oxidase</fullName>
    </submittedName>
</protein>
<sequence>MNDSPARHTTGITTDTAWVAWADREASRRSTELDRTEALRLLGSVSLGRIVFTQDALPAIRPVNHLLHHGEVIIRTHEGAALATLTEHADAEGVVVAYEADAIDPATHCGWSVVVTGYCHLVTDPADLDHYQALLHPWTDHRMTHALRIRPDLVTGVRLSR</sequence>
<organism evidence="1 2">
    <name type="scientific">Streptomyces noursei</name>
    <name type="common">Streptomyces albulus</name>
    <dbReference type="NCBI Taxonomy" id="1971"/>
    <lineage>
        <taxon>Bacteria</taxon>
        <taxon>Bacillati</taxon>
        <taxon>Actinomycetota</taxon>
        <taxon>Actinomycetes</taxon>
        <taxon>Kitasatosporales</taxon>
        <taxon>Streptomycetaceae</taxon>
        <taxon>Streptomyces</taxon>
    </lineage>
</organism>
<dbReference type="Pfam" id="PF12900">
    <property type="entry name" value="Pyridox_ox_2"/>
    <property type="match status" value="1"/>
</dbReference>
<name>A0A2N8PH99_STRNR</name>
<proteinExistence type="predicted"/>
<dbReference type="Gene3D" id="2.30.110.10">
    <property type="entry name" value="Electron Transport, Fmn-binding Protein, Chain A"/>
    <property type="match status" value="1"/>
</dbReference>
<dbReference type="AlphaFoldDB" id="A0A2N8PH99"/>
<evidence type="ECO:0000313" key="1">
    <source>
        <dbReference type="EMBL" id="PNE40424.1"/>
    </source>
</evidence>
<dbReference type="InterPro" id="IPR012349">
    <property type="entry name" value="Split_barrel_FMN-bd"/>
</dbReference>
<accession>A0A2N8PH99</accession>
<gene>
    <name evidence="1" type="ORF">AOB60_05635</name>
</gene>
<reference evidence="2" key="1">
    <citation type="submission" date="2015-09" db="EMBL/GenBank/DDBJ databases">
        <authorList>
            <person name="Graham D.E."/>
            <person name="Mahan K.M."/>
            <person name="Klingeman D.M."/>
            <person name="Fida T."/>
            <person name="Giannone R.J."/>
            <person name="Hettich R.L."/>
            <person name="Parry R.J."/>
            <person name="Spain J.C."/>
        </authorList>
    </citation>
    <scope>NUCLEOTIDE SEQUENCE [LARGE SCALE GENOMIC DNA]</scope>
    <source>
        <strain evidence="2">JCM 4701</strain>
    </source>
</reference>
<evidence type="ECO:0000313" key="2">
    <source>
        <dbReference type="Proteomes" id="UP000236047"/>
    </source>
</evidence>